<dbReference type="GO" id="GO:0009055">
    <property type="term" value="F:electron transfer activity"/>
    <property type="evidence" value="ECO:0007669"/>
    <property type="project" value="InterPro"/>
</dbReference>
<dbReference type="Proteomes" id="UP001058167">
    <property type="component" value="Unassembled WGS sequence"/>
</dbReference>
<dbReference type="GO" id="GO:0005506">
    <property type="term" value="F:iron ion binding"/>
    <property type="evidence" value="ECO:0007669"/>
    <property type="project" value="InterPro"/>
</dbReference>
<comment type="function">
    <text evidence="1">Electron-transport protein of unknown function.</text>
</comment>
<feature type="chain" id="PRO_5042558481" description="Cytochrome B562" evidence="5">
    <location>
        <begin position="34"/>
        <end position="139"/>
    </location>
</feature>
<evidence type="ECO:0000313" key="9">
    <source>
        <dbReference type="Proteomes" id="UP001165145"/>
    </source>
</evidence>
<evidence type="ECO:0000256" key="3">
    <source>
        <dbReference type="ARBA" id="ARBA00022729"/>
    </source>
</evidence>
<keyword evidence="8" id="KW-1185">Reference proteome</keyword>
<dbReference type="Gene3D" id="1.20.120.10">
    <property type="entry name" value="Cytochrome c/b562"/>
    <property type="match status" value="1"/>
</dbReference>
<dbReference type="PIRSF" id="PIRSF000029">
    <property type="entry name" value="Cytochrome_b562"/>
    <property type="match status" value="1"/>
</dbReference>
<evidence type="ECO:0000313" key="6">
    <source>
        <dbReference type="EMBL" id="GKX45631.1"/>
    </source>
</evidence>
<evidence type="ECO:0000313" key="7">
    <source>
        <dbReference type="EMBL" id="GLV67938.1"/>
    </source>
</evidence>
<accession>A0AAI9PCY7</accession>
<keyword evidence="4" id="KW-0479">Metal-binding</keyword>
<protein>
    <recommendedName>
        <fullName evidence="10">Cytochrome B562</fullName>
    </recommendedName>
</protein>
<dbReference type="SUPFAM" id="SSF47175">
    <property type="entry name" value="Cytochromes"/>
    <property type="match status" value="1"/>
</dbReference>
<comment type="cofactor">
    <cofactor evidence="4">
        <name>heme b</name>
        <dbReference type="ChEBI" id="CHEBI:60344"/>
    </cofactor>
    <text evidence="4">Binds 1 heme b (iron(II)-protoporphyrin IX) group per molecule.</text>
</comment>
<dbReference type="InterPro" id="IPR010980">
    <property type="entry name" value="Cyt_c/b562"/>
</dbReference>
<dbReference type="AlphaFoldDB" id="A0AAI9PCY7"/>
<comment type="caution">
    <text evidence="7">The sequence shown here is derived from an EMBL/GenBank/DDBJ whole genome shotgun (WGS) entry which is preliminary data.</text>
</comment>
<reference evidence="7" key="2">
    <citation type="submission" date="2023-02" db="EMBL/GenBank/DDBJ databases">
        <title>Pectobacterium carotovorum subsp. carotovorum NBRC 12380.</title>
        <authorList>
            <person name="Ichikawa N."/>
            <person name="Sato H."/>
            <person name="Tonouchi N."/>
        </authorList>
    </citation>
    <scope>NUCLEOTIDE SEQUENCE</scope>
    <source>
        <strain evidence="7">NBRC 12380</strain>
    </source>
</reference>
<keyword evidence="3 5" id="KW-0732">Signal</keyword>
<gene>
    <name evidence="7" type="ORF">Pcaca03_03820</name>
    <name evidence="6" type="ORF">SOASR016_03830</name>
</gene>
<name>A0AAI9PCY7_PECCC</name>
<dbReference type="GO" id="GO:0020037">
    <property type="term" value="F:heme binding"/>
    <property type="evidence" value="ECO:0007669"/>
    <property type="project" value="InterPro"/>
</dbReference>
<dbReference type="GO" id="GO:0022900">
    <property type="term" value="P:electron transport chain"/>
    <property type="evidence" value="ECO:0007669"/>
    <property type="project" value="InterPro"/>
</dbReference>
<reference evidence="6" key="1">
    <citation type="submission" date="2022-06" db="EMBL/GenBank/DDBJ databases">
        <title>Draft genome sequences of Pectobacterium carotovorum subsp. carotovorum str. NBRC12380.</title>
        <authorList>
            <person name="Wakabayashi Y."/>
            <person name="Kojima K."/>
        </authorList>
    </citation>
    <scope>NUCLEOTIDE SEQUENCE</scope>
    <source>
        <strain evidence="6">NBRC 12380</strain>
    </source>
</reference>
<keyword evidence="4" id="KW-0349">Heme</keyword>
<feature type="binding site" description="axial binding residue" evidence="4">
    <location>
        <position position="134"/>
    </location>
    <ligand>
        <name>heme b</name>
        <dbReference type="ChEBI" id="CHEBI:60344"/>
    </ligand>
    <ligandPart>
        <name>Fe</name>
        <dbReference type="ChEBI" id="CHEBI:18248"/>
    </ligandPart>
</feature>
<dbReference type="InterPro" id="IPR009155">
    <property type="entry name" value="Cyt_b562"/>
</dbReference>
<sequence>MEHKREFKMNKVTKICFSVLLAGSLLTPVLANATTSEDMRGMQKSYTAATKADDAAALKTALSTFREHVEHAKTQVPPDFAKQPADGPDRKAYVEGLDKILQKVDSAQALADAGKLSEAKAVLAEINTLKGEYHSKLRG</sequence>
<dbReference type="EMBL" id="BSRL01000001">
    <property type="protein sequence ID" value="GLV67938.1"/>
    <property type="molecule type" value="Genomic_DNA"/>
</dbReference>
<evidence type="ECO:0000256" key="4">
    <source>
        <dbReference type="PIRSR" id="PIRSR000029-1"/>
    </source>
</evidence>
<feature type="signal peptide" evidence="5">
    <location>
        <begin position="1"/>
        <end position="33"/>
    </location>
</feature>
<evidence type="ECO:0000256" key="2">
    <source>
        <dbReference type="ARBA" id="ARBA00005523"/>
    </source>
</evidence>
<dbReference type="Pfam" id="PF07361">
    <property type="entry name" value="Cytochrom_B562"/>
    <property type="match status" value="1"/>
</dbReference>
<evidence type="ECO:0000256" key="5">
    <source>
        <dbReference type="SAM" id="SignalP"/>
    </source>
</evidence>
<comment type="similarity">
    <text evidence="2">Belongs to the cytochrome b562 family.</text>
</comment>
<evidence type="ECO:0000256" key="1">
    <source>
        <dbReference type="ARBA" id="ARBA00002028"/>
    </source>
</evidence>
<evidence type="ECO:0008006" key="10">
    <source>
        <dbReference type="Google" id="ProtNLM"/>
    </source>
</evidence>
<proteinExistence type="inferred from homology"/>
<feature type="binding site" description="axial binding residue" evidence="4">
    <location>
        <position position="39"/>
    </location>
    <ligand>
        <name>heme b</name>
        <dbReference type="ChEBI" id="CHEBI:60344"/>
    </ligand>
    <ligandPart>
        <name>Fe</name>
        <dbReference type="ChEBI" id="CHEBI:18248"/>
    </ligandPart>
</feature>
<dbReference type="Proteomes" id="UP001165145">
    <property type="component" value="Unassembled WGS sequence"/>
</dbReference>
<dbReference type="EMBL" id="BRLF01000001">
    <property type="protein sequence ID" value="GKX45631.1"/>
    <property type="molecule type" value="Genomic_DNA"/>
</dbReference>
<dbReference type="GO" id="GO:0042597">
    <property type="term" value="C:periplasmic space"/>
    <property type="evidence" value="ECO:0007669"/>
    <property type="project" value="InterPro"/>
</dbReference>
<organism evidence="7 9">
    <name type="scientific">Pectobacterium carotovorum subsp. carotovorum</name>
    <name type="common">Erwinia carotovora subsp. carotovora</name>
    <dbReference type="NCBI Taxonomy" id="555"/>
    <lineage>
        <taxon>Bacteria</taxon>
        <taxon>Pseudomonadati</taxon>
        <taxon>Pseudomonadota</taxon>
        <taxon>Gammaproteobacteria</taxon>
        <taxon>Enterobacterales</taxon>
        <taxon>Pectobacteriaceae</taxon>
        <taxon>Pectobacterium</taxon>
    </lineage>
</organism>
<keyword evidence="4" id="KW-0408">Iron</keyword>
<evidence type="ECO:0000313" key="8">
    <source>
        <dbReference type="Proteomes" id="UP001058167"/>
    </source>
</evidence>